<organism evidence="3 4">
    <name type="scientific">Canavalia gladiata</name>
    <name type="common">Sword bean</name>
    <name type="synonym">Dolichos gladiatus</name>
    <dbReference type="NCBI Taxonomy" id="3824"/>
    <lineage>
        <taxon>Eukaryota</taxon>
        <taxon>Viridiplantae</taxon>
        <taxon>Streptophyta</taxon>
        <taxon>Embryophyta</taxon>
        <taxon>Tracheophyta</taxon>
        <taxon>Spermatophyta</taxon>
        <taxon>Magnoliopsida</taxon>
        <taxon>eudicotyledons</taxon>
        <taxon>Gunneridae</taxon>
        <taxon>Pentapetalae</taxon>
        <taxon>rosids</taxon>
        <taxon>fabids</taxon>
        <taxon>Fabales</taxon>
        <taxon>Fabaceae</taxon>
        <taxon>Papilionoideae</taxon>
        <taxon>50 kb inversion clade</taxon>
        <taxon>NPAAA clade</taxon>
        <taxon>indigoferoid/millettioid clade</taxon>
        <taxon>Phaseoleae</taxon>
        <taxon>Canavalia</taxon>
    </lineage>
</organism>
<evidence type="ECO:0000256" key="2">
    <source>
        <dbReference type="SAM" id="SignalP"/>
    </source>
</evidence>
<proteinExistence type="predicted"/>
<keyword evidence="1" id="KW-1133">Transmembrane helix</keyword>
<keyword evidence="4" id="KW-1185">Reference proteome</keyword>
<feature type="chain" id="PRO_5042992321" evidence="2">
    <location>
        <begin position="27"/>
        <end position="200"/>
    </location>
</feature>
<keyword evidence="1" id="KW-0812">Transmembrane</keyword>
<gene>
    <name evidence="3" type="ORF">VNO77_42724</name>
</gene>
<feature type="transmembrane region" description="Helical" evidence="1">
    <location>
        <begin position="79"/>
        <end position="97"/>
    </location>
</feature>
<evidence type="ECO:0000313" key="4">
    <source>
        <dbReference type="Proteomes" id="UP001367508"/>
    </source>
</evidence>
<protein>
    <submittedName>
        <fullName evidence="3">Uncharacterized protein</fullName>
    </submittedName>
</protein>
<accession>A0AAN9PPD2</accession>
<comment type="caution">
    <text evidence="3">The sequence shown here is derived from an EMBL/GenBank/DDBJ whole genome shotgun (WGS) entry which is preliminary data.</text>
</comment>
<dbReference type="AlphaFoldDB" id="A0AAN9PPD2"/>
<keyword evidence="1" id="KW-0472">Membrane</keyword>
<dbReference type="Proteomes" id="UP001367508">
    <property type="component" value="Unassembled WGS sequence"/>
</dbReference>
<feature type="signal peptide" evidence="2">
    <location>
        <begin position="1"/>
        <end position="26"/>
    </location>
</feature>
<dbReference type="EMBL" id="JAYMYQ010000011">
    <property type="protein sequence ID" value="KAK7304833.1"/>
    <property type="molecule type" value="Genomic_DNA"/>
</dbReference>
<reference evidence="3 4" key="1">
    <citation type="submission" date="2024-01" db="EMBL/GenBank/DDBJ databases">
        <title>The genomes of 5 underutilized Papilionoideae crops provide insights into root nodulation and disease resistanc.</title>
        <authorList>
            <person name="Jiang F."/>
        </authorList>
    </citation>
    <scope>NUCLEOTIDE SEQUENCE [LARGE SCALE GENOMIC DNA]</scope>
    <source>
        <strain evidence="3">LVBAO_FW01</strain>
        <tissue evidence="3">Leaves</tissue>
    </source>
</reference>
<evidence type="ECO:0000313" key="3">
    <source>
        <dbReference type="EMBL" id="KAK7304833.1"/>
    </source>
</evidence>
<keyword evidence="2" id="KW-0732">Signal</keyword>
<evidence type="ECO:0000256" key="1">
    <source>
        <dbReference type="SAM" id="Phobius"/>
    </source>
</evidence>
<sequence>MIQKRCLLCASVITLLLISHCLPTLADEIRASNAPTTTHPSQVPHMGLFLHNRKLGIYTTTKRGIGTRGITVRAHNGNLSALLVVALIVCQHLVLALSRVEDMRQKRCMVCASVITFLLMFHCLPSLADEVRGLNASPPTHPSQFPHNRKLQVYTTTKVTKPVMGARGITTGARGRVSSAPRTHYSLSTSIFCILLFFLI</sequence>
<name>A0AAN9PPD2_CANGL</name>